<dbReference type="PANTHER" id="PTHR33112:SF12">
    <property type="entry name" value="HETEROKARYON INCOMPATIBILITY DOMAIN-CONTAINING PROTEIN"/>
    <property type="match status" value="1"/>
</dbReference>
<protein>
    <submittedName>
        <fullName evidence="2">Heterokaryon incompatibility protein-domain-containing protein</fullName>
    </submittedName>
</protein>
<sequence length="584" mass="65652">MPGEHSIDSSVLRCWLSGCRDIEPNGSLHYSLPDIRLIDAVKGLVTDVLSSPPSYAALSYVWGGAKNLMLTSETMAMLQTPGTLTDSNQDLPLTIRDAILTCQLLDLKYLWVDSLCLEQDSPSKRLAIRQMDALYGCAQLTIVAADGSDAENGLPGIRPHPQRRQRTVRVTERVTLAHTLPAFTSSVYWGTWNTRGWTYQERILSNRKLYFTADQAFYECPHGVNREDSLYHIHFLQQRLTNHEIYVRVVGQFTVRTLSYEQDVEAAFEGVSNFLSQRIFNSSPLLFGMPLCCIDAALLWVPSGQQERRRQPSGSPKHPFPHSPIFFPSWSWMGWKGGMFLVLGVGNLCERLISCVRWLDPKDDTAYMPEASTGIPPPAWADWPKWTRHTDKDSFGFYTSEDHILEDSGKTNQRFCHPVPSFQPQDATPLDRESGLLFMGAEVAKLTITSVHTDRRDIDSRCTNGDHGAATCQLWICEDGGVRAGIVHVPGAWFLKQDLDNTGRKPKSINDDDPSWDDATQSYMGTPGLPAINPQEARHPKVELFDQEVYSHNLSWCLYNVLVVELVDGIAYRMGIGKVHIHAL</sequence>
<evidence type="ECO:0000313" key="2">
    <source>
        <dbReference type="EMBL" id="KAK4448392.1"/>
    </source>
</evidence>
<accession>A0AAV9GKH4</accession>
<reference evidence="2" key="1">
    <citation type="journal article" date="2023" name="Mol. Phylogenet. Evol.">
        <title>Genome-scale phylogeny and comparative genomics of the fungal order Sordariales.</title>
        <authorList>
            <person name="Hensen N."/>
            <person name="Bonometti L."/>
            <person name="Westerberg I."/>
            <person name="Brannstrom I.O."/>
            <person name="Guillou S."/>
            <person name="Cros-Aarteil S."/>
            <person name="Calhoun S."/>
            <person name="Haridas S."/>
            <person name="Kuo A."/>
            <person name="Mondo S."/>
            <person name="Pangilinan J."/>
            <person name="Riley R."/>
            <person name="LaButti K."/>
            <person name="Andreopoulos B."/>
            <person name="Lipzen A."/>
            <person name="Chen C."/>
            <person name="Yan M."/>
            <person name="Daum C."/>
            <person name="Ng V."/>
            <person name="Clum A."/>
            <person name="Steindorff A."/>
            <person name="Ohm R.A."/>
            <person name="Martin F."/>
            <person name="Silar P."/>
            <person name="Natvig D.O."/>
            <person name="Lalanne C."/>
            <person name="Gautier V."/>
            <person name="Ament-Velasquez S.L."/>
            <person name="Kruys A."/>
            <person name="Hutchinson M.I."/>
            <person name="Powell A.J."/>
            <person name="Barry K."/>
            <person name="Miller A.N."/>
            <person name="Grigoriev I.V."/>
            <person name="Debuchy R."/>
            <person name="Gladieux P."/>
            <person name="Hiltunen Thoren M."/>
            <person name="Johannesson H."/>
        </authorList>
    </citation>
    <scope>NUCLEOTIDE SEQUENCE</scope>
    <source>
        <strain evidence="2">PSN243</strain>
    </source>
</reference>
<dbReference type="AlphaFoldDB" id="A0AAV9GKH4"/>
<dbReference type="PANTHER" id="PTHR33112">
    <property type="entry name" value="DOMAIN PROTEIN, PUTATIVE-RELATED"/>
    <property type="match status" value="1"/>
</dbReference>
<comment type="caution">
    <text evidence="2">The sequence shown here is derived from an EMBL/GenBank/DDBJ whole genome shotgun (WGS) entry which is preliminary data.</text>
</comment>
<evidence type="ECO:0000313" key="3">
    <source>
        <dbReference type="Proteomes" id="UP001321760"/>
    </source>
</evidence>
<keyword evidence="3" id="KW-1185">Reference proteome</keyword>
<dbReference type="InterPro" id="IPR010730">
    <property type="entry name" value="HET"/>
</dbReference>
<name>A0AAV9GKH4_9PEZI</name>
<dbReference type="EMBL" id="MU865943">
    <property type="protein sequence ID" value="KAK4448392.1"/>
    <property type="molecule type" value="Genomic_DNA"/>
</dbReference>
<evidence type="ECO:0000259" key="1">
    <source>
        <dbReference type="Pfam" id="PF06985"/>
    </source>
</evidence>
<feature type="domain" description="Heterokaryon incompatibility" evidence="1">
    <location>
        <begin position="55"/>
        <end position="201"/>
    </location>
</feature>
<gene>
    <name evidence="2" type="ORF">QBC34DRAFT_439148</name>
</gene>
<dbReference type="Pfam" id="PF06985">
    <property type="entry name" value="HET"/>
    <property type="match status" value="1"/>
</dbReference>
<organism evidence="2 3">
    <name type="scientific">Podospora aff. communis PSN243</name>
    <dbReference type="NCBI Taxonomy" id="3040156"/>
    <lineage>
        <taxon>Eukaryota</taxon>
        <taxon>Fungi</taxon>
        <taxon>Dikarya</taxon>
        <taxon>Ascomycota</taxon>
        <taxon>Pezizomycotina</taxon>
        <taxon>Sordariomycetes</taxon>
        <taxon>Sordariomycetidae</taxon>
        <taxon>Sordariales</taxon>
        <taxon>Podosporaceae</taxon>
        <taxon>Podospora</taxon>
    </lineage>
</organism>
<reference evidence="2" key="2">
    <citation type="submission" date="2023-05" db="EMBL/GenBank/DDBJ databases">
        <authorList>
            <consortium name="Lawrence Berkeley National Laboratory"/>
            <person name="Steindorff A."/>
            <person name="Hensen N."/>
            <person name="Bonometti L."/>
            <person name="Westerberg I."/>
            <person name="Brannstrom I.O."/>
            <person name="Guillou S."/>
            <person name="Cros-Aarteil S."/>
            <person name="Calhoun S."/>
            <person name="Haridas S."/>
            <person name="Kuo A."/>
            <person name="Mondo S."/>
            <person name="Pangilinan J."/>
            <person name="Riley R."/>
            <person name="Labutti K."/>
            <person name="Andreopoulos B."/>
            <person name="Lipzen A."/>
            <person name="Chen C."/>
            <person name="Yanf M."/>
            <person name="Daum C."/>
            <person name="Ng V."/>
            <person name="Clum A."/>
            <person name="Ohm R."/>
            <person name="Martin F."/>
            <person name="Silar P."/>
            <person name="Natvig D."/>
            <person name="Lalanne C."/>
            <person name="Gautier V."/>
            <person name="Ament-Velasquez S.L."/>
            <person name="Kruys A."/>
            <person name="Hutchinson M.I."/>
            <person name="Powell A.J."/>
            <person name="Barry K."/>
            <person name="Miller A.N."/>
            <person name="Grigoriev I.V."/>
            <person name="Debuchy R."/>
            <person name="Gladieux P."/>
            <person name="Thoren M.H."/>
            <person name="Johannesson H."/>
        </authorList>
    </citation>
    <scope>NUCLEOTIDE SEQUENCE</scope>
    <source>
        <strain evidence="2">PSN243</strain>
    </source>
</reference>
<dbReference type="Proteomes" id="UP001321760">
    <property type="component" value="Unassembled WGS sequence"/>
</dbReference>
<proteinExistence type="predicted"/>